<protein>
    <submittedName>
        <fullName evidence="3">Uncharacterized protein</fullName>
    </submittedName>
</protein>
<dbReference type="GeneID" id="63781960"/>
<sequence>MRKAKQFPTPSPSILSQHFTRPAPSQIHAQRLKLLHQRLLLHDKQVGERGFQVQPLNTSMAQYDQHQQFTFLSPKTLQAYERQARETTRYETLPPKWLGTSLSDKLPASRIEILGAATGILFLVVLLVMLLCMGVSQTCTAKDAGPSPWKRLAKDQWDEESQPLITGSVDPRAERFQQHIGGRRCSVVEPDEGERWELGDLDGRLSGSSSARQSVSESSPAARRRSEARNAWLRERAEGAERRRSHGSMFHIPERSLDLEAQPL</sequence>
<evidence type="ECO:0000256" key="1">
    <source>
        <dbReference type="SAM" id="MobiDB-lite"/>
    </source>
</evidence>
<proteinExistence type="predicted"/>
<name>A0A1Y2EFX5_9PEZI</name>
<dbReference type="InParanoid" id="A0A1Y2EFX5"/>
<gene>
    <name evidence="3" type="ORF">BCR38DRAFT_90479</name>
</gene>
<evidence type="ECO:0000313" key="4">
    <source>
        <dbReference type="Proteomes" id="UP000193689"/>
    </source>
</evidence>
<feature type="compositionally biased region" description="Basic and acidic residues" evidence="1">
    <location>
        <begin position="224"/>
        <end position="242"/>
    </location>
</feature>
<feature type="region of interest" description="Disordered" evidence="1">
    <location>
        <begin position="200"/>
        <end position="264"/>
    </location>
</feature>
<dbReference type="RefSeq" id="XP_040719645.1">
    <property type="nucleotide sequence ID" value="XM_040865748.1"/>
</dbReference>
<keyword evidence="2" id="KW-0812">Transmembrane</keyword>
<evidence type="ECO:0000313" key="3">
    <source>
        <dbReference type="EMBL" id="ORY69695.1"/>
    </source>
</evidence>
<reference evidence="3 4" key="1">
    <citation type="submission" date="2016-07" db="EMBL/GenBank/DDBJ databases">
        <title>Pervasive Adenine N6-methylation of Active Genes in Fungi.</title>
        <authorList>
            <consortium name="DOE Joint Genome Institute"/>
            <person name="Mondo S.J."/>
            <person name="Dannebaum R.O."/>
            <person name="Kuo R.C."/>
            <person name="Labutti K."/>
            <person name="Haridas S."/>
            <person name="Kuo A."/>
            <person name="Salamov A."/>
            <person name="Ahrendt S.R."/>
            <person name="Lipzen A."/>
            <person name="Sullivan W."/>
            <person name="Andreopoulos W.B."/>
            <person name="Clum A."/>
            <person name="Lindquist E."/>
            <person name="Daum C."/>
            <person name="Ramamoorthy G.K."/>
            <person name="Gryganskyi A."/>
            <person name="Culley D."/>
            <person name="Magnuson J.K."/>
            <person name="James T.Y."/>
            <person name="O'Malley M.A."/>
            <person name="Stajich J.E."/>
            <person name="Spatafora J.W."/>
            <person name="Visel A."/>
            <person name="Grigoriev I.V."/>
        </authorList>
    </citation>
    <scope>NUCLEOTIDE SEQUENCE [LARGE SCALE GENOMIC DNA]</scope>
    <source>
        <strain evidence="3 4">CBS 129021</strain>
    </source>
</reference>
<organism evidence="3 4">
    <name type="scientific">Pseudomassariella vexata</name>
    <dbReference type="NCBI Taxonomy" id="1141098"/>
    <lineage>
        <taxon>Eukaryota</taxon>
        <taxon>Fungi</taxon>
        <taxon>Dikarya</taxon>
        <taxon>Ascomycota</taxon>
        <taxon>Pezizomycotina</taxon>
        <taxon>Sordariomycetes</taxon>
        <taxon>Xylariomycetidae</taxon>
        <taxon>Amphisphaeriales</taxon>
        <taxon>Pseudomassariaceae</taxon>
        <taxon>Pseudomassariella</taxon>
    </lineage>
</organism>
<dbReference type="Proteomes" id="UP000193689">
    <property type="component" value="Unassembled WGS sequence"/>
</dbReference>
<feature type="compositionally biased region" description="Low complexity" evidence="1">
    <location>
        <begin position="204"/>
        <end position="221"/>
    </location>
</feature>
<dbReference type="AlphaFoldDB" id="A0A1Y2EFX5"/>
<keyword evidence="2" id="KW-1133">Transmembrane helix</keyword>
<evidence type="ECO:0000256" key="2">
    <source>
        <dbReference type="SAM" id="Phobius"/>
    </source>
</evidence>
<feature type="transmembrane region" description="Helical" evidence="2">
    <location>
        <begin position="113"/>
        <end position="136"/>
    </location>
</feature>
<dbReference type="EMBL" id="MCFJ01000002">
    <property type="protein sequence ID" value="ORY69695.1"/>
    <property type="molecule type" value="Genomic_DNA"/>
</dbReference>
<accession>A0A1Y2EFX5</accession>
<keyword evidence="4" id="KW-1185">Reference proteome</keyword>
<comment type="caution">
    <text evidence="3">The sequence shown here is derived from an EMBL/GenBank/DDBJ whole genome shotgun (WGS) entry which is preliminary data.</text>
</comment>
<keyword evidence="2" id="KW-0472">Membrane</keyword>